<dbReference type="InterPro" id="IPR050680">
    <property type="entry name" value="YpeA/RimI_acetyltransf"/>
</dbReference>
<feature type="domain" description="N-acetyltransferase" evidence="3">
    <location>
        <begin position="1"/>
        <end position="153"/>
    </location>
</feature>
<proteinExistence type="predicted"/>
<evidence type="ECO:0000256" key="1">
    <source>
        <dbReference type="ARBA" id="ARBA00022679"/>
    </source>
</evidence>
<sequence length="283" mass="31420">MEIKSLEKTSFGTLFEAFGQAFADYEVQLDKTQLRRMLRRRGFDPRLSFAAFDGEWIAAFTLNGTGNFNGLPTAYDTGTGTLEAYRGQGLAAKIFEHSIPYLREAGIRQYLLEVLQHNTKAVSVYRKLGFETAREFNYSIQHGAHVRLGAKIPDTACTVTPVDVGRFAPDPQFWDFMPSWQNSPEAIRRAAGDFAGLSARAEGTHVGYCIFEPASGDITLIAVDKRYRRRGIATSLLREALRLNKADSVKAINTEAGCESVTAFLEAANIAVTGRQFEMVKKI</sequence>
<dbReference type="Proteomes" id="UP000323119">
    <property type="component" value="Unassembled WGS sequence"/>
</dbReference>
<dbReference type="GO" id="GO:0016747">
    <property type="term" value="F:acyltransferase activity, transferring groups other than amino-acyl groups"/>
    <property type="evidence" value="ECO:0007669"/>
    <property type="project" value="InterPro"/>
</dbReference>
<protein>
    <submittedName>
        <fullName evidence="4">GNAT family N-acetyltransferase</fullName>
    </submittedName>
</protein>
<accession>A0A5B3H1C8</accession>
<dbReference type="PROSITE" id="PS51186">
    <property type="entry name" value="GNAT"/>
    <property type="match status" value="2"/>
</dbReference>
<dbReference type="Proteomes" id="UP000322940">
    <property type="component" value="Unassembled WGS sequence"/>
</dbReference>
<evidence type="ECO:0000313" key="6">
    <source>
        <dbReference type="Proteomes" id="UP000322940"/>
    </source>
</evidence>
<dbReference type="Pfam" id="PF00583">
    <property type="entry name" value="Acetyltransf_1"/>
    <property type="match status" value="2"/>
</dbReference>
<comment type="caution">
    <text evidence="4">The sequence shown here is derived from an EMBL/GenBank/DDBJ whole genome shotgun (WGS) entry which is preliminary data.</text>
</comment>
<dbReference type="InterPro" id="IPR000182">
    <property type="entry name" value="GNAT_dom"/>
</dbReference>
<reference evidence="6 7" key="1">
    <citation type="journal article" date="2019" name="Nat. Med.">
        <title>A library of human gut bacterial isolates paired with longitudinal multiomics data enables mechanistic microbiome research.</title>
        <authorList>
            <person name="Poyet M."/>
            <person name="Groussin M."/>
            <person name="Gibbons S.M."/>
            <person name="Avila-Pacheco J."/>
            <person name="Jiang X."/>
            <person name="Kearney S.M."/>
            <person name="Perrotta A.R."/>
            <person name="Berdy B."/>
            <person name="Zhao S."/>
            <person name="Lieberman T.D."/>
            <person name="Swanson P.K."/>
            <person name="Smith M."/>
            <person name="Roesemann S."/>
            <person name="Alexander J.E."/>
            <person name="Rich S.A."/>
            <person name="Livny J."/>
            <person name="Vlamakis H."/>
            <person name="Clish C."/>
            <person name="Bullock K."/>
            <person name="Deik A."/>
            <person name="Scott J."/>
            <person name="Pierce K.A."/>
            <person name="Xavier R.J."/>
            <person name="Alm E.J."/>
        </authorList>
    </citation>
    <scope>NUCLEOTIDE SEQUENCE [LARGE SCALE GENOMIC DNA]</scope>
    <source>
        <strain evidence="5 7">BIOML-A204</strain>
        <strain evidence="4 6">BIOML-A266</strain>
    </source>
</reference>
<evidence type="ECO:0000256" key="2">
    <source>
        <dbReference type="ARBA" id="ARBA00023315"/>
    </source>
</evidence>
<dbReference type="Gene3D" id="3.40.630.30">
    <property type="match status" value="2"/>
</dbReference>
<organism evidence="4 6">
    <name type="scientific">Alistipes onderdonkii</name>
    <dbReference type="NCBI Taxonomy" id="328813"/>
    <lineage>
        <taxon>Bacteria</taxon>
        <taxon>Pseudomonadati</taxon>
        <taxon>Bacteroidota</taxon>
        <taxon>Bacteroidia</taxon>
        <taxon>Bacteroidales</taxon>
        <taxon>Rikenellaceae</taxon>
        <taxon>Alistipes</taxon>
    </lineage>
</organism>
<keyword evidence="2" id="KW-0012">Acyltransferase</keyword>
<dbReference type="PANTHER" id="PTHR43420:SF44">
    <property type="entry name" value="ACETYLTRANSFERASE YPEA"/>
    <property type="match status" value="1"/>
</dbReference>
<evidence type="ECO:0000313" key="4">
    <source>
        <dbReference type="EMBL" id="KAA2379322.1"/>
    </source>
</evidence>
<dbReference type="EMBL" id="VVXH01000005">
    <property type="protein sequence ID" value="KAA2379322.1"/>
    <property type="molecule type" value="Genomic_DNA"/>
</dbReference>
<name>A0A5B3H1C8_9BACT</name>
<dbReference type="SUPFAM" id="SSF55729">
    <property type="entry name" value="Acyl-CoA N-acyltransferases (Nat)"/>
    <property type="match status" value="2"/>
</dbReference>
<dbReference type="CDD" id="cd04301">
    <property type="entry name" value="NAT_SF"/>
    <property type="match status" value="2"/>
</dbReference>
<dbReference type="PANTHER" id="PTHR43420">
    <property type="entry name" value="ACETYLTRANSFERASE"/>
    <property type="match status" value="1"/>
</dbReference>
<evidence type="ECO:0000313" key="5">
    <source>
        <dbReference type="EMBL" id="KAA2558820.1"/>
    </source>
</evidence>
<dbReference type="InterPro" id="IPR016181">
    <property type="entry name" value="Acyl_CoA_acyltransferase"/>
</dbReference>
<dbReference type="EMBL" id="VVUY01000012">
    <property type="protein sequence ID" value="KAA2558820.1"/>
    <property type="molecule type" value="Genomic_DNA"/>
</dbReference>
<dbReference type="RefSeq" id="WP_055201832.1">
    <property type="nucleotide sequence ID" value="NZ_JADMQE010000004.1"/>
</dbReference>
<keyword evidence="1 4" id="KW-0808">Transferase</keyword>
<dbReference type="AlphaFoldDB" id="A0A5B3H1C8"/>
<evidence type="ECO:0000259" key="3">
    <source>
        <dbReference type="PROSITE" id="PS51186"/>
    </source>
</evidence>
<evidence type="ECO:0000313" key="7">
    <source>
        <dbReference type="Proteomes" id="UP000323119"/>
    </source>
</evidence>
<gene>
    <name evidence="5" type="ORF">F2S36_12415</name>
    <name evidence="4" type="ORF">F2Y10_06665</name>
</gene>
<feature type="domain" description="N-acetyltransferase" evidence="3">
    <location>
        <begin position="154"/>
        <end position="283"/>
    </location>
</feature>